<dbReference type="InterPro" id="IPR036942">
    <property type="entry name" value="Beta-barrel_TonB_sf"/>
</dbReference>
<evidence type="ECO:0000256" key="7">
    <source>
        <dbReference type="ARBA" id="ARBA00023237"/>
    </source>
</evidence>
<reference evidence="10" key="1">
    <citation type="submission" date="2016-09" db="EMBL/GenBank/DDBJ databases">
        <title>Genome sequence of Chlorobaculum limnaeum.</title>
        <authorList>
            <person name="Liu Z."/>
            <person name="Tank M."/>
            <person name="Bryant D.A."/>
        </authorList>
    </citation>
    <scope>NUCLEOTIDE SEQUENCE [LARGE SCALE GENOMIC DNA]</scope>
    <source>
        <strain evidence="10">DSM 1677</strain>
    </source>
</reference>
<dbReference type="KEGG" id="clz:BIU88_09385"/>
<keyword evidence="7 8" id="KW-0998">Cell outer membrane</keyword>
<organism evidence="10 11">
    <name type="scientific">Chlorobaculum limnaeum</name>
    <dbReference type="NCBI Taxonomy" id="274537"/>
    <lineage>
        <taxon>Bacteria</taxon>
        <taxon>Pseudomonadati</taxon>
        <taxon>Chlorobiota</taxon>
        <taxon>Chlorobiia</taxon>
        <taxon>Chlorobiales</taxon>
        <taxon>Chlorobiaceae</taxon>
        <taxon>Chlorobaculum</taxon>
    </lineage>
</organism>
<evidence type="ECO:0000256" key="3">
    <source>
        <dbReference type="ARBA" id="ARBA00022452"/>
    </source>
</evidence>
<evidence type="ECO:0000259" key="9">
    <source>
        <dbReference type="Pfam" id="PF07715"/>
    </source>
</evidence>
<dbReference type="AlphaFoldDB" id="A0A1D8D3T7"/>
<name>A0A1D8D3T7_CHLLM</name>
<protein>
    <submittedName>
        <fullName evidence="10">TonB-dependent receptor</fullName>
    </submittedName>
</protein>
<gene>
    <name evidence="10" type="ORF">BIU88_09385</name>
</gene>
<evidence type="ECO:0000256" key="5">
    <source>
        <dbReference type="ARBA" id="ARBA00022729"/>
    </source>
</evidence>
<feature type="domain" description="TonB-dependent receptor plug" evidence="9">
    <location>
        <begin position="24"/>
        <end position="115"/>
    </location>
</feature>
<dbReference type="STRING" id="274537.BIU88_09385"/>
<dbReference type="GO" id="GO:0015344">
    <property type="term" value="F:siderophore uptake transmembrane transporter activity"/>
    <property type="evidence" value="ECO:0007669"/>
    <property type="project" value="TreeGrafter"/>
</dbReference>
<accession>A0A1D8D3T7</accession>
<dbReference type="Proteomes" id="UP000095185">
    <property type="component" value="Chromosome"/>
</dbReference>
<comment type="similarity">
    <text evidence="8">Belongs to the TonB-dependent receptor family.</text>
</comment>
<keyword evidence="5" id="KW-0732">Signal</keyword>
<evidence type="ECO:0000256" key="6">
    <source>
        <dbReference type="ARBA" id="ARBA00023136"/>
    </source>
</evidence>
<keyword evidence="3 8" id="KW-1134">Transmembrane beta strand</keyword>
<dbReference type="InterPro" id="IPR039426">
    <property type="entry name" value="TonB-dep_rcpt-like"/>
</dbReference>
<dbReference type="InterPro" id="IPR037066">
    <property type="entry name" value="Plug_dom_sf"/>
</dbReference>
<comment type="subcellular location">
    <subcellularLocation>
        <location evidence="1 8">Cell outer membrane</location>
        <topology evidence="1 8">Multi-pass membrane protein</topology>
    </subcellularLocation>
</comment>
<dbReference type="OrthoDB" id="9758472at2"/>
<keyword evidence="2 8" id="KW-0813">Transport</keyword>
<dbReference type="PANTHER" id="PTHR30069">
    <property type="entry name" value="TONB-DEPENDENT OUTER MEMBRANE RECEPTOR"/>
    <property type="match status" value="1"/>
</dbReference>
<evidence type="ECO:0000256" key="4">
    <source>
        <dbReference type="ARBA" id="ARBA00022692"/>
    </source>
</evidence>
<evidence type="ECO:0000313" key="10">
    <source>
        <dbReference type="EMBL" id="AOS85083.1"/>
    </source>
</evidence>
<dbReference type="PROSITE" id="PS52016">
    <property type="entry name" value="TONB_DEPENDENT_REC_3"/>
    <property type="match status" value="1"/>
</dbReference>
<dbReference type="SUPFAM" id="SSF56935">
    <property type="entry name" value="Porins"/>
    <property type="match status" value="1"/>
</dbReference>
<dbReference type="PANTHER" id="PTHR30069:SF29">
    <property type="entry name" value="HEMOGLOBIN AND HEMOGLOBIN-HAPTOGLOBIN-BINDING PROTEIN 1-RELATED"/>
    <property type="match status" value="1"/>
</dbReference>
<evidence type="ECO:0000256" key="2">
    <source>
        <dbReference type="ARBA" id="ARBA00022448"/>
    </source>
</evidence>
<dbReference type="Gene3D" id="2.40.170.20">
    <property type="entry name" value="TonB-dependent receptor, beta-barrel domain"/>
    <property type="match status" value="1"/>
</dbReference>
<dbReference type="GO" id="GO:0044718">
    <property type="term" value="P:siderophore transmembrane transport"/>
    <property type="evidence" value="ECO:0007669"/>
    <property type="project" value="TreeGrafter"/>
</dbReference>
<dbReference type="EMBL" id="CP017305">
    <property type="protein sequence ID" value="AOS85083.1"/>
    <property type="molecule type" value="Genomic_DNA"/>
</dbReference>
<evidence type="ECO:0000256" key="1">
    <source>
        <dbReference type="ARBA" id="ARBA00004571"/>
    </source>
</evidence>
<evidence type="ECO:0000313" key="11">
    <source>
        <dbReference type="Proteomes" id="UP000095185"/>
    </source>
</evidence>
<keyword evidence="4 8" id="KW-0812">Transmembrane</keyword>
<evidence type="ECO:0000256" key="8">
    <source>
        <dbReference type="PROSITE-ProRule" id="PRU01360"/>
    </source>
</evidence>
<dbReference type="Gene3D" id="2.170.130.10">
    <property type="entry name" value="TonB-dependent receptor, plug domain"/>
    <property type="match status" value="1"/>
</dbReference>
<dbReference type="Pfam" id="PF07715">
    <property type="entry name" value="Plug"/>
    <property type="match status" value="1"/>
</dbReference>
<keyword evidence="11" id="KW-1185">Reference proteome</keyword>
<keyword evidence="10" id="KW-0675">Receptor</keyword>
<sequence>MTAMLMSVALSDVVCASGRGDETVVIGQADIASMQASDTPDLLNRIPGVKATETSVSIRGSYQVKVLVDGRSINDPTSYSGAVKWSMIPVERIGKIVVHKGRGGVAFGDNTEGGVIEITTRQSSRFGGTVDLHAGNHGAKNGEITLQGGIDRFSATLSAGAREYDGFTVNDDLKERRAGLRLDFKGDSGTELFLSGDYSKQKKGLRGYPETRTPNSRMNYEDSSMLFGARFNGLDSRSWYRETTTRNSDSDRDFFSQLRVKSVGQTLKRKVSLPLLGELQAGAGFEWQQASGTAIDEQEEEQGWLLFSKRFSQSNGPWSAVAGIRGNLYSTFSNTVNPELGVTWSRKPWKIELNSGSSSNLPTFRQRYNETSTTRSNPDLQMERAMKTGLALSFTPSEKLNWELSLFRRDITDRITYVRAVDNTGRYENFGEVIYQGLESSLTWKPAAWLELTPSYLYLHARNEETGLWLPAIPFHTLSGQIALKPFSRLSIRADLKYTGQAYSRTDNVETLPGYGLVDLRVDYRPGAMQLYVDVDNLLDREYLYVDGYDAPPREWEVGMNYTF</sequence>
<dbReference type="GO" id="GO:0009279">
    <property type="term" value="C:cell outer membrane"/>
    <property type="evidence" value="ECO:0007669"/>
    <property type="project" value="UniProtKB-SubCell"/>
</dbReference>
<proteinExistence type="inferred from homology"/>
<dbReference type="InterPro" id="IPR012910">
    <property type="entry name" value="Plug_dom"/>
</dbReference>
<keyword evidence="6 8" id="KW-0472">Membrane</keyword>